<dbReference type="Proteomes" id="UP000283509">
    <property type="component" value="Unassembled WGS sequence"/>
</dbReference>
<proteinExistence type="predicted"/>
<keyword evidence="3" id="KW-1185">Reference proteome</keyword>
<evidence type="ECO:0000256" key="1">
    <source>
        <dbReference type="SAM" id="MobiDB-lite"/>
    </source>
</evidence>
<name>A0A423UAQ2_PENVA</name>
<dbReference type="GO" id="GO:0003700">
    <property type="term" value="F:DNA-binding transcription factor activity"/>
    <property type="evidence" value="ECO:0007669"/>
    <property type="project" value="InterPro"/>
</dbReference>
<protein>
    <recommendedName>
        <fullName evidence="4">ZAD domain-containing protein</fullName>
    </recommendedName>
</protein>
<dbReference type="PANTHER" id="PTHR47456:SF1">
    <property type="entry name" value="PHD-TYPE DOMAIN-CONTAINING PROTEIN"/>
    <property type="match status" value="1"/>
</dbReference>
<organism evidence="2 3">
    <name type="scientific">Penaeus vannamei</name>
    <name type="common">Whiteleg shrimp</name>
    <name type="synonym">Litopenaeus vannamei</name>
    <dbReference type="NCBI Taxonomy" id="6689"/>
    <lineage>
        <taxon>Eukaryota</taxon>
        <taxon>Metazoa</taxon>
        <taxon>Ecdysozoa</taxon>
        <taxon>Arthropoda</taxon>
        <taxon>Crustacea</taxon>
        <taxon>Multicrustacea</taxon>
        <taxon>Malacostraca</taxon>
        <taxon>Eumalacostraca</taxon>
        <taxon>Eucarida</taxon>
        <taxon>Decapoda</taxon>
        <taxon>Dendrobranchiata</taxon>
        <taxon>Penaeoidea</taxon>
        <taxon>Penaeidae</taxon>
        <taxon>Penaeus</taxon>
    </lineage>
</organism>
<feature type="region of interest" description="Disordered" evidence="1">
    <location>
        <begin position="291"/>
        <end position="334"/>
    </location>
</feature>
<feature type="compositionally biased region" description="Basic residues" evidence="1">
    <location>
        <begin position="299"/>
        <end position="325"/>
    </location>
</feature>
<dbReference type="Pfam" id="PF15299">
    <property type="entry name" value="ALS2CR8"/>
    <property type="match status" value="1"/>
</dbReference>
<accession>A0A423UAQ2</accession>
<evidence type="ECO:0008006" key="4">
    <source>
        <dbReference type="Google" id="ProtNLM"/>
    </source>
</evidence>
<reference evidence="2 3" key="2">
    <citation type="submission" date="2019-01" db="EMBL/GenBank/DDBJ databases">
        <title>The decoding of complex shrimp genome reveals the adaptation for benthos swimmer, frequently molting mechanism and breeding impact on genome.</title>
        <authorList>
            <person name="Sun Y."/>
            <person name="Gao Y."/>
            <person name="Yu Y."/>
        </authorList>
    </citation>
    <scope>NUCLEOTIDE SEQUENCE [LARGE SCALE GENOMIC DNA]</scope>
    <source>
        <tissue evidence="2">Muscle</tissue>
    </source>
</reference>
<comment type="caution">
    <text evidence="2">The sequence shown here is derived from an EMBL/GenBank/DDBJ whole genome shotgun (WGS) entry which is preliminary data.</text>
</comment>
<reference evidence="2 3" key="1">
    <citation type="submission" date="2018-04" db="EMBL/GenBank/DDBJ databases">
        <authorList>
            <person name="Zhang X."/>
            <person name="Yuan J."/>
            <person name="Li F."/>
            <person name="Xiang J."/>
        </authorList>
    </citation>
    <scope>NUCLEOTIDE SEQUENCE [LARGE SCALE GENOMIC DNA]</scope>
    <source>
        <tissue evidence="2">Muscle</tissue>
    </source>
</reference>
<gene>
    <name evidence="2" type="ORF">C7M84_007429</name>
</gene>
<dbReference type="PANTHER" id="PTHR47456">
    <property type="entry name" value="PHD-TYPE DOMAIN-CONTAINING PROTEIN"/>
    <property type="match status" value="1"/>
</dbReference>
<dbReference type="EMBL" id="QCYY01000194">
    <property type="protein sequence ID" value="ROT85765.1"/>
    <property type="molecule type" value="Genomic_DNA"/>
</dbReference>
<evidence type="ECO:0000313" key="2">
    <source>
        <dbReference type="EMBL" id="ROT85765.1"/>
    </source>
</evidence>
<dbReference type="InterPro" id="IPR029309">
    <property type="entry name" value="CaRF"/>
</dbReference>
<evidence type="ECO:0000313" key="3">
    <source>
        <dbReference type="Proteomes" id="UP000283509"/>
    </source>
</evidence>
<dbReference type="OrthoDB" id="427030at2759"/>
<sequence>MDDDQDDLFRHVNPNLGYSLDLDRAMGAVRSHEEKTGTRYDVLRQDPHFGASIWNSEDCRIQWEENEKHIGERLAFDGVPFITLGSKHLGCQYGVPSAGKNNKYTEWKQEQDEHSQPRRGQCPAKVVLREVIKFPDYRIDNNNSYEKKKFSKMLRDDLTLGAARLQRRIYVELPTAEAHVHTVLVKKVNEASIAHTNVPHCLVCNAKLSASARSAVPLFSGEARTSHRQLELHSVLGSILEEDMQESCLHSSILCSRCYNLIDDIDSLEEQLINKKQVIANRYKRTMAEINKISGSKYRSSRGRGRGRPPGRSRGRGPGRPRGRPKINTPKKSPTKCIVKLEYDPERVEDLENVTFFPAIKSPPLKTIKKEDIMHGLETPENPLQKIENEEVGHIDEKVLHANVSGADMPIVEGDVTMDIQGDVLNVVEEVLEEEVKRGKMFACSECDKQFLTKAAEEMVVADEEEAARAVHAVRMAEEANTHETIEEPVQIMRDGKVVKVMSRPVHIIEADDTTRYVIHTTDRGRDENMEHFFAALQGQVVEVRSEDF</sequence>
<dbReference type="AlphaFoldDB" id="A0A423UAQ2"/>